<evidence type="ECO:0000256" key="5">
    <source>
        <dbReference type="ARBA" id="ARBA00023242"/>
    </source>
</evidence>
<organism evidence="7 8">
    <name type="scientific">Linum tenue</name>
    <dbReference type="NCBI Taxonomy" id="586396"/>
    <lineage>
        <taxon>Eukaryota</taxon>
        <taxon>Viridiplantae</taxon>
        <taxon>Streptophyta</taxon>
        <taxon>Embryophyta</taxon>
        <taxon>Tracheophyta</taxon>
        <taxon>Spermatophyta</taxon>
        <taxon>Magnoliopsida</taxon>
        <taxon>eudicotyledons</taxon>
        <taxon>Gunneridae</taxon>
        <taxon>Pentapetalae</taxon>
        <taxon>rosids</taxon>
        <taxon>fabids</taxon>
        <taxon>Malpighiales</taxon>
        <taxon>Linaceae</taxon>
        <taxon>Linum</taxon>
    </lineage>
</organism>
<dbReference type="GO" id="GO:0005634">
    <property type="term" value="C:nucleus"/>
    <property type="evidence" value="ECO:0007669"/>
    <property type="project" value="UniProtKB-SubCell"/>
</dbReference>
<dbReference type="GO" id="GO:0009960">
    <property type="term" value="P:endosperm development"/>
    <property type="evidence" value="ECO:0007669"/>
    <property type="project" value="InterPro"/>
</dbReference>
<dbReference type="GO" id="GO:0003700">
    <property type="term" value="F:DNA-binding transcription factor activity"/>
    <property type="evidence" value="ECO:0007669"/>
    <property type="project" value="InterPro"/>
</dbReference>
<keyword evidence="5" id="KW-0539">Nucleus</keyword>
<sequence>MKSRNSSSNTLVEIIEATPAALAVVPKAGHINKRSCSKNKVALKNQGKAVVKEGGGRGDQLEHHVHIWTERERRKRMRTMFTNLQSLLPQLPSKADKSSIIDEAISYIKTLHQTLQSLEKQKLEKLQGFTNLDGEQSAVSVITTSRAATSSHLPSTAANHQSCTREAFLASQGPSKSFLSSITTTTTLSPISLGFETWFSPNVVLNMCGEDAQICVCSTKKQGLLATILHILEKHNLDVVSAHISSDHHRCTYMIHAHASARCRQFPESLSLEDTFKLAAGEMNLWLLSC</sequence>
<dbReference type="InterPro" id="IPR045865">
    <property type="entry name" value="ACT-like_dom_sf"/>
</dbReference>
<dbReference type="Gene3D" id="4.10.280.10">
    <property type="entry name" value="Helix-loop-helix DNA-binding domain"/>
    <property type="match status" value="1"/>
</dbReference>
<dbReference type="InterPro" id="IPR011598">
    <property type="entry name" value="bHLH_dom"/>
</dbReference>
<dbReference type="GO" id="GO:0003677">
    <property type="term" value="F:DNA binding"/>
    <property type="evidence" value="ECO:0007669"/>
    <property type="project" value="UniProtKB-KW"/>
</dbReference>
<reference evidence="7" key="1">
    <citation type="submission" date="2022-08" db="EMBL/GenBank/DDBJ databases">
        <authorList>
            <person name="Gutierrez-Valencia J."/>
        </authorList>
    </citation>
    <scope>NUCLEOTIDE SEQUENCE</scope>
</reference>
<dbReference type="SUPFAM" id="SSF47459">
    <property type="entry name" value="HLH, helix-loop-helix DNA-binding domain"/>
    <property type="match status" value="1"/>
</dbReference>
<dbReference type="InterPro" id="IPR036638">
    <property type="entry name" value="HLH_DNA-bd_sf"/>
</dbReference>
<proteinExistence type="predicted"/>
<dbReference type="Pfam" id="PF00010">
    <property type="entry name" value="HLH"/>
    <property type="match status" value="1"/>
</dbReference>
<dbReference type="PANTHER" id="PTHR46772">
    <property type="entry name" value="BHLH DOMAIN-CONTAINING PROTEIN"/>
    <property type="match status" value="1"/>
</dbReference>
<gene>
    <name evidence="7" type="ORF">LITE_LOCUS36403</name>
</gene>
<evidence type="ECO:0000256" key="2">
    <source>
        <dbReference type="ARBA" id="ARBA00023015"/>
    </source>
</evidence>
<dbReference type="InterPro" id="IPR045239">
    <property type="entry name" value="bHLH95_bHLH"/>
</dbReference>
<evidence type="ECO:0000256" key="1">
    <source>
        <dbReference type="ARBA" id="ARBA00004123"/>
    </source>
</evidence>
<evidence type="ECO:0000259" key="6">
    <source>
        <dbReference type="PROSITE" id="PS50888"/>
    </source>
</evidence>
<dbReference type="PROSITE" id="PS50888">
    <property type="entry name" value="BHLH"/>
    <property type="match status" value="1"/>
</dbReference>
<comment type="subcellular location">
    <subcellularLocation>
        <location evidence="1">Nucleus</location>
    </subcellularLocation>
</comment>
<dbReference type="InterPro" id="IPR044278">
    <property type="entry name" value="BHLH95-like"/>
</dbReference>
<dbReference type="PANTHER" id="PTHR46772:SF2">
    <property type="entry name" value="BHLH DOMAIN-CONTAINING PROTEIN"/>
    <property type="match status" value="1"/>
</dbReference>
<dbReference type="GO" id="GO:0046983">
    <property type="term" value="F:protein dimerization activity"/>
    <property type="evidence" value="ECO:0007669"/>
    <property type="project" value="InterPro"/>
</dbReference>
<protein>
    <recommendedName>
        <fullName evidence="6">BHLH domain-containing protein</fullName>
    </recommendedName>
</protein>
<evidence type="ECO:0000256" key="4">
    <source>
        <dbReference type="ARBA" id="ARBA00023163"/>
    </source>
</evidence>
<name>A0AAV0P2V5_9ROSI</name>
<keyword evidence="4" id="KW-0804">Transcription</keyword>
<dbReference type="EMBL" id="CAMGYJ010000008">
    <property type="protein sequence ID" value="CAI0464955.1"/>
    <property type="molecule type" value="Genomic_DNA"/>
</dbReference>
<evidence type="ECO:0000256" key="3">
    <source>
        <dbReference type="ARBA" id="ARBA00023125"/>
    </source>
</evidence>
<evidence type="ECO:0000313" key="8">
    <source>
        <dbReference type="Proteomes" id="UP001154282"/>
    </source>
</evidence>
<keyword evidence="2" id="KW-0805">Transcription regulation</keyword>
<dbReference type="Pfam" id="PF22754">
    <property type="entry name" value="bHLH-TF_ACT-like_plant"/>
    <property type="match status" value="1"/>
</dbReference>
<accession>A0AAV0P2V5</accession>
<dbReference type="CDD" id="cd11393">
    <property type="entry name" value="bHLH_AtbHLH_like"/>
    <property type="match status" value="1"/>
</dbReference>
<keyword evidence="3" id="KW-0238">DNA-binding</keyword>
<dbReference type="InterPro" id="IPR054502">
    <property type="entry name" value="bHLH-TF_ACT-like_plant"/>
</dbReference>
<dbReference type="SUPFAM" id="SSF55021">
    <property type="entry name" value="ACT-like"/>
    <property type="match status" value="1"/>
</dbReference>
<evidence type="ECO:0000313" key="7">
    <source>
        <dbReference type="EMBL" id="CAI0464955.1"/>
    </source>
</evidence>
<feature type="domain" description="BHLH" evidence="6">
    <location>
        <begin position="61"/>
        <end position="111"/>
    </location>
</feature>
<dbReference type="Proteomes" id="UP001154282">
    <property type="component" value="Unassembled WGS sequence"/>
</dbReference>
<dbReference type="AlphaFoldDB" id="A0AAV0P2V5"/>
<dbReference type="SMART" id="SM00353">
    <property type="entry name" value="HLH"/>
    <property type="match status" value="1"/>
</dbReference>
<comment type="caution">
    <text evidence="7">The sequence shown here is derived from an EMBL/GenBank/DDBJ whole genome shotgun (WGS) entry which is preliminary data.</text>
</comment>
<keyword evidence="8" id="KW-1185">Reference proteome</keyword>
<dbReference type="CDD" id="cd04873">
    <property type="entry name" value="ACT_UUR-ACR-like"/>
    <property type="match status" value="1"/>
</dbReference>